<organism evidence="1 2">
    <name type="scientific">Undibacterium arcticum</name>
    <dbReference type="NCBI Taxonomy" id="1762892"/>
    <lineage>
        <taxon>Bacteria</taxon>
        <taxon>Pseudomonadati</taxon>
        <taxon>Pseudomonadota</taxon>
        <taxon>Betaproteobacteria</taxon>
        <taxon>Burkholderiales</taxon>
        <taxon>Oxalobacteraceae</taxon>
        <taxon>Undibacterium</taxon>
    </lineage>
</organism>
<evidence type="ECO:0000313" key="2">
    <source>
        <dbReference type="Proteomes" id="UP001595530"/>
    </source>
</evidence>
<dbReference type="Proteomes" id="UP001595530">
    <property type="component" value="Unassembled WGS sequence"/>
</dbReference>
<proteinExistence type="predicted"/>
<comment type="caution">
    <text evidence="1">The sequence shown here is derived from an EMBL/GenBank/DDBJ whole genome shotgun (WGS) entry which is preliminary data.</text>
</comment>
<evidence type="ECO:0008006" key="3">
    <source>
        <dbReference type="Google" id="ProtNLM"/>
    </source>
</evidence>
<keyword evidence="2" id="KW-1185">Reference proteome</keyword>
<sequence length="158" mass="17625">MTDPQKDTATKHELDRLTAEFFRAVSFEEGESPPYNDLYALFIEPGLLIKNSGAAPEISSVRQFIEPRRALVNSGELTSFREVELSEITELFGNVAHRLSVYAKFGTVKGVPFEARGMISTQFIMTPAGWKMSAMAWDDERPGLTVPERYTASQRSGS</sequence>
<evidence type="ECO:0000313" key="1">
    <source>
        <dbReference type="EMBL" id="MFC3108043.1"/>
    </source>
</evidence>
<dbReference type="RefSeq" id="WP_390325755.1">
    <property type="nucleotide sequence ID" value="NZ_JBHRTP010000024.1"/>
</dbReference>
<accession>A0ABV7F1L7</accession>
<protein>
    <recommendedName>
        <fullName evidence="3">DUF4440 domain-containing protein</fullName>
    </recommendedName>
</protein>
<reference evidence="2" key="1">
    <citation type="journal article" date="2019" name="Int. J. Syst. Evol. Microbiol.">
        <title>The Global Catalogue of Microorganisms (GCM) 10K type strain sequencing project: providing services to taxonomists for standard genome sequencing and annotation.</title>
        <authorList>
            <consortium name="The Broad Institute Genomics Platform"/>
            <consortium name="The Broad Institute Genome Sequencing Center for Infectious Disease"/>
            <person name="Wu L."/>
            <person name="Ma J."/>
        </authorList>
    </citation>
    <scope>NUCLEOTIDE SEQUENCE [LARGE SCALE GENOMIC DNA]</scope>
    <source>
        <strain evidence="2">KCTC 42986</strain>
    </source>
</reference>
<dbReference type="EMBL" id="JBHRTP010000024">
    <property type="protein sequence ID" value="MFC3108043.1"/>
    <property type="molecule type" value="Genomic_DNA"/>
</dbReference>
<gene>
    <name evidence="1" type="ORF">ACFOFO_08735</name>
</gene>
<name>A0ABV7F1L7_9BURK</name>